<gene>
    <name evidence="3" type="ORF">GCM10010439_53090</name>
</gene>
<name>A0ABN3UJU2_9ACTN</name>
<dbReference type="Proteomes" id="UP001501842">
    <property type="component" value="Unassembled WGS sequence"/>
</dbReference>
<evidence type="ECO:0000259" key="2">
    <source>
        <dbReference type="Pfam" id="PF10110"/>
    </source>
</evidence>
<sequence>MAPVRVDRAELLGGEIPLRPLSVSETLDAALAVLRRSPRAVLGPAAAMVAVLQVLVTVTGYFFIGGSDEYTPNLLLRSVGEQFTLAGVGAVASALIVLALAGLLAPAVARSFFGQQVTFRGVWGDARPRLKGLAAVAATLGLGVPLLGAPALAPFVAVAGTGGSTGVAVLLGVLGLPLALAVAVWLYTRYVLAAPAVVLERGGVTAAFTASARLVGGQWWRTFLILLLTVVLTAFMGLILRVPFLVGGLLFFGAEPQGWQAVAMLAVDTLGQIASWTVVAPFDAAVIVLLYLDRRHRREGLDLELQQRDEVPDEDFLALWARPRDL</sequence>
<dbReference type="Pfam" id="PF10110">
    <property type="entry name" value="GPDPase_memb"/>
    <property type="match status" value="1"/>
</dbReference>
<evidence type="ECO:0000313" key="4">
    <source>
        <dbReference type="Proteomes" id="UP001501842"/>
    </source>
</evidence>
<evidence type="ECO:0000313" key="3">
    <source>
        <dbReference type="EMBL" id="GAA2733327.1"/>
    </source>
</evidence>
<feature type="transmembrane region" description="Helical" evidence="1">
    <location>
        <begin position="41"/>
        <end position="64"/>
    </location>
</feature>
<feature type="transmembrane region" description="Helical" evidence="1">
    <location>
        <begin position="273"/>
        <end position="292"/>
    </location>
</feature>
<organism evidence="3 4">
    <name type="scientific">Actinocorallia aurantiaca</name>
    <dbReference type="NCBI Taxonomy" id="46204"/>
    <lineage>
        <taxon>Bacteria</taxon>
        <taxon>Bacillati</taxon>
        <taxon>Actinomycetota</taxon>
        <taxon>Actinomycetes</taxon>
        <taxon>Streptosporangiales</taxon>
        <taxon>Thermomonosporaceae</taxon>
        <taxon>Actinocorallia</taxon>
    </lineage>
</organism>
<evidence type="ECO:0000256" key="1">
    <source>
        <dbReference type="SAM" id="Phobius"/>
    </source>
</evidence>
<feature type="transmembrane region" description="Helical" evidence="1">
    <location>
        <begin position="130"/>
        <end position="153"/>
    </location>
</feature>
<keyword evidence="1" id="KW-1133">Transmembrane helix</keyword>
<reference evidence="3 4" key="1">
    <citation type="journal article" date="2019" name="Int. J. Syst. Evol. Microbiol.">
        <title>The Global Catalogue of Microorganisms (GCM) 10K type strain sequencing project: providing services to taxonomists for standard genome sequencing and annotation.</title>
        <authorList>
            <consortium name="The Broad Institute Genomics Platform"/>
            <consortium name="The Broad Institute Genome Sequencing Center for Infectious Disease"/>
            <person name="Wu L."/>
            <person name="Ma J."/>
        </authorList>
    </citation>
    <scope>NUCLEOTIDE SEQUENCE [LARGE SCALE GENOMIC DNA]</scope>
    <source>
        <strain evidence="3 4">JCM 8201</strain>
    </source>
</reference>
<protein>
    <recommendedName>
        <fullName evidence="2">Glycerophosphoryl diester phosphodiesterase membrane domain-containing protein</fullName>
    </recommendedName>
</protein>
<keyword evidence="1" id="KW-0472">Membrane</keyword>
<keyword evidence="1" id="KW-0812">Transmembrane</keyword>
<proteinExistence type="predicted"/>
<dbReference type="InterPro" id="IPR018476">
    <property type="entry name" value="GlyceroP-diester-Pdiesterase_M"/>
</dbReference>
<keyword evidence="4" id="KW-1185">Reference proteome</keyword>
<feature type="transmembrane region" description="Helical" evidence="1">
    <location>
        <begin position="84"/>
        <end position="109"/>
    </location>
</feature>
<dbReference type="EMBL" id="BAAATZ010000025">
    <property type="protein sequence ID" value="GAA2733327.1"/>
    <property type="molecule type" value="Genomic_DNA"/>
</dbReference>
<comment type="caution">
    <text evidence="3">The sequence shown here is derived from an EMBL/GenBank/DDBJ whole genome shotgun (WGS) entry which is preliminary data.</text>
</comment>
<feature type="domain" description="Glycerophosphoryl diester phosphodiesterase membrane" evidence="2">
    <location>
        <begin position="173"/>
        <end position="293"/>
    </location>
</feature>
<feature type="transmembrane region" description="Helical" evidence="1">
    <location>
        <begin position="223"/>
        <end position="253"/>
    </location>
</feature>
<accession>A0ABN3UJU2</accession>
<feature type="transmembrane region" description="Helical" evidence="1">
    <location>
        <begin position="165"/>
        <end position="187"/>
    </location>
</feature>